<reference evidence="1 2" key="1">
    <citation type="submission" date="2022-03" db="EMBL/GenBank/DDBJ databases">
        <authorList>
            <person name="Jo J.-H."/>
            <person name="Im W.-T."/>
        </authorList>
    </citation>
    <scope>NUCLEOTIDE SEQUENCE [LARGE SCALE GENOMIC DNA]</scope>
    <source>
        <strain evidence="1 2">MA9</strain>
    </source>
</reference>
<evidence type="ECO:0000313" key="2">
    <source>
        <dbReference type="Proteomes" id="UP001316087"/>
    </source>
</evidence>
<proteinExistence type="predicted"/>
<dbReference type="EMBL" id="JAKZFC010000002">
    <property type="protein sequence ID" value="MCH7321866.1"/>
    <property type="molecule type" value="Genomic_DNA"/>
</dbReference>
<comment type="caution">
    <text evidence="1">The sequence shown here is derived from an EMBL/GenBank/DDBJ whole genome shotgun (WGS) entry which is preliminary data.</text>
</comment>
<keyword evidence="1" id="KW-0031">Aminopeptidase</keyword>
<keyword evidence="2" id="KW-1185">Reference proteome</keyword>
<organism evidence="1 2">
    <name type="scientific">Solibacillus palustris</name>
    <dbReference type="NCBI Taxonomy" id="2908203"/>
    <lineage>
        <taxon>Bacteria</taxon>
        <taxon>Bacillati</taxon>
        <taxon>Bacillota</taxon>
        <taxon>Bacilli</taxon>
        <taxon>Bacillales</taxon>
        <taxon>Caryophanaceae</taxon>
        <taxon>Solibacillus</taxon>
    </lineage>
</organism>
<protein>
    <submittedName>
        <fullName evidence="1">Aminopeptidase</fullName>
    </submittedName>
</protein>
<dbReference type="RefSeq" id="WP_241368917.1">
    <property type="nucleotide sequence ID" value="NZ_JAKZFC010000002.1"/>
</dbReference>
<name>A0ABS9UC03_9BACL</name>
<keyword evidence="1" id="KW-0378">Hydrolase</keyword>
<gene>
    <name evidence="1" type="ORF">LZ480_08165</name>
</gene>
<sequence length="88" mass="10335">MSKDFIRIANDQDMQLIIAYFEQALAHYEAVGELMAMQDIKYFLHNVRQFNFVVLKEKVTEITYLFEFPETTDGKRETGTIVIPLQNN</sequence>
<keyword evidence="1" id="KW-0645">Protease</keyword>
<evidence type="ECO:0000313" key="1">
    <source>
        <dbReference type="EMBL" id="MCH7321866.1"/>
    </source>
</evidence>
<accession>A0ABS9UC03</accession>
<dbReference type="GO" id="GO:0004177">
    <property type="term" value="F:aminopeptidase activity"/>
    <property type="evidence" value="ECO:0007669"/>
    <property type="project" value="UniProtKB-KW"/>
</dbReference>
<dbReference type="Proteomes" id="UP001316087">
    <property type="component" value="Unassembled WGS sequence"/>
</dbReference>